<sequence length="207" mass="23497">MRYGYLEGKSGQGYFSKIVTPPHLTKIGLSPNHDTFGFTGLRKSILNWMESHKDLRIELQCGSNQGFSERRSITFELTSLYKFNYSPSTCIIRPTKNEDYSSPIPGSPEYFNNSRKLVTHSGKTLGELLPIIRLCWKADSRVRFILNQTESTSRRVANSIPPNSLAFSLTLETCPTYKSMDSVTNSIRRRELPAYSSSDNHRISSDI</sequence>
<dbReference type="EMBL" id="JASJQH010000096">
    <property type="protein sequence ID" value="KAK9767169.1"/>
    <property type="molecule type" value="Genomic_DNA"/>
</dbReference>
<evidence type="ECO:0000313" key="1">
    <source>
        <dbReference type="EMBL" id="KAK9767169.1"/>
    </source>
</evidence>
<evidence type="ECO:0000313" key="2">
    <source>
        <dbReference type="Proteomes" id="UP001479436"/>
    </source>
</evidence>
<dbReference type="Proteomes" id="UP001479436">
    <property type="component" value="Unassembled WGS sequence"/>
</dbReference>
<gene>
    <name evidence="1" type="ORF">K7432_003229</name>
</gene>
<accession>A0ABR2X0B0</accession>
<name>A0ABR2X0B0_9FUNG</name>
<keyword evidence="2" id="KW-1185">Reference proteome</keyword>
<reference evidence="1 2" key="1">
    <citation type="submission" date="2023-04" db="EMBL/GenBank/DDBJ databases">
        <title>Genome of Basidiobolus ranarum AG-B5.</title>
        <authorList>
            <person name="Stajich J.E."/>
            <person name="Carter-House D."/>
            <person name="Gryganskyi A."/>
        </authorList>
    </citation>
    <scope>NUCLEOTIDE SEQUENCE [LARGE SCALE GENOMIC DNA]</scope>
    <source>
        <strain evidence="1 2">AG-B5</strain>
    </source>
</reference>
<protein>
    <submittedName>
        <fullName evidence="1">Uncharacterized protein</fullName>
    </submittedName>
</protein>
<proteinExistence type="predicted"/>
<organism evidence="1 2">
    <name type="scientific">Basidiobolus ranarum</name>
    <dbReference type="NCBI Taxonomy" id="34480"/>
    <lineage>
        <taxon>Eukaryota</taxon>
        <taxon>Fungi</taxon>
        <taxon>Fungi incertae sedis</taxon>
        <taxon>Zoopagomycota</taxon>
        <taxon>Entomophthoromycotina</taxon>
        <taxon>Basidiobolomycetes</taxon>
        <taxon>Basidiobolales</taxon>
        <taxon>Basidiobolaceae</taxon>
        <taxon>Basidiobolus</taxon>
    </lineage>
</organism>
<comment type="caution">
    <text evidence="1">The sequence shown here is derived from an EMBL/GenBank/DDBJ whole genome shotgun (WGS) entry which is preliminary data.</text>
</comment>